<dbReference type="KEGG" id="xla:108711752"/>
<evidence type="ECO:0000313" key="2">
    <source>
        <dbReference type="RefSeq" id="XP_041447386.1"/>
    </source>
</evidence>
<sequence>MMRGIIRIREGGLKSYFYFHFTVGNYRAVVWRHMPPSPHSPWSPTRDTAAQSLRQILILKIFMNYRQTLYLKILLNTGGLNSEDNFELRADLNSEDNFELRADLNSEDHFELWTLYLKILLNTGGLNSEDNFELRTLYLKILLNYRRRDAIQDDCHHLCCSDLGERIPRRADCCARFIIRDHATGYGRVHHDQQENLIPEGLYKPRPALCHRKTSQRIRDPITRDSNLVSIAHRIFPRVDYSDPGASPENLDQRTIFFKPKTETIHFCHNCCYDFCDSRNCICNRSNNRQFHLP</sequence>
<accession>A0A8J1N101</accession>
<dbReference type="AlphaFoldDB" id="A0A8J1N101"/>
<dbReference type="RefSeq" id="XP_041447386.1">
    <property type="nucleotide sequence ID" value="XM_041591452.1"/>
</dbReference>
<reference evidence="2" key="1">
    <citation type="submission" date="2025-08" db="UniProtKB">
        <authorList>
            <consortium name="RefSeq"/>
        </authorList>
    </citation>
    <scope>IDENTIFICATION</scope>
    <source>
        <strain evidence="2">J_2021</strain>
        <tissue evidence="2">Erythrocytes</tissue>
    </source>
</reference>
<dbReference type="Proteomes" id="UP000186698">
    <property type="component" value="Chromosome 1L"/>
</dbReference>
<keyword evidence="1" id="KW-1185">Reference proteome</keyword>
<proteinExistence type="predicted"/>
<name>A0A8J1N101_XENLA</name>
<evidence type="ECO:0000313" key="1">
    <source>
        <dbReference type="Proteomes" id="UP000186698"/>
    </source>
</evidence>
<gene>
    <name evidence="2" type="primary">LOC108711752</name>
</gene>
<protein>
    <submittedName>
        <fullName evidence="2">Uncharacterized protein LOC108711752 isoform X1</fullName>
    </submittedName>
</protein>
<dbReference type="GeneID" id="108711752"/>
<organism evidence="1 2">
    <name type="scientific">Xenopus laevis</name>
    <name type="common">African clawed frog</name>
    <dbReference type="NCBI Taxonomy" id="8355"/>
    <lineage>
        <taxon>Eukaryota</taxon>
        <taxon>Metazoa</taxon>
        <taxon>Chordata</taxon>
        <taxon>Craniata</taxon>
        <taxon>Vertebrata</taxon>
        <taxon>Euteleostomi</taxon>
        <taxon>Amphibia</taxon>
        <taxon>Batrachia</taxon>
        <taxon>Anura</taxon>
        <taxon>Pipoidea</taxon>
        <taxon>Pipidae</taxon>
        <taxon>Xenopodinae</taxon>
        <taxon>Xenopus</taxon>
        <taxon>Xenopus</taxon>
    </lineage>
</organism>